<proteinExistence type="predicted"/>
<dbReference type="Pfam" id="PF19866">
    <property type="entry name" value="DUF6339"/>
    <property type="match status" value="1"/>
</dbReference>
<accession>A0A9Y2B7E5</accession>
<protein>
    <submittedName>
        <fullName evidence="1">DUF6339 family protein</fullName>
    </submittedName>
</protein>
<organism evidence="1 2">
    <name type="scientific">Altererythrobacter rubellus</name>
    <dbReference type="NCBI Taxonomy" id="2173831"/>
    <lineage>
        <taxon>Bacteria</taxon>
        <taxon>Pseudomonadati</taxon>
        <taxon>Pseudomonadota</taxon>
        <taxon>Alphaproteobacteria</taxon>
        <taxon>Sphingomonadales</taxon>
        <taxon>Erythrobacteraceae</taxon>
        <taxon>Altererythrobacter</taxon>
    </lineage>
</organism>
<dbReference type="InterPro" id="IPR045920">
    <property type="entry name" value="DUF6339"/>
</dbReference>
<name>A0A9Y2B7E5_9SPHN</name>
<sequence>MSKLKHVSANLLENLRSDIPSNIGRYQGEGFDEFANDPGWAIERDVEIDLDALAQLDGSERSATSDLKNSRIIMKALGNLTPSLANEEQIWVRLSHVEAFKYSRDRWLTGQPADKAEQNIRIHFFAPTQTGIRDDHALSRLWWNGFIAQHCMPENPDKALEMLLKTADIRSQLVERIWLMGRRKLAAGVFRGMDEHPDILASEDNFREFMKTLNMMGGGIVFEAMSPDRIDGFIEKCVERAGLDASVAA</sequence>
<keyword evidence="2" id="KW-1185">Reference proteome</keyword>
<dbReference type="RefSeq" id="WP_285975778.1">
    <property type="nucleotide sequence ID" value="NZ_CP127221.1"/>
</dbReference>
<gene>
    <name evidence="1" type="ORF">QQX03_11095</name>
</gene>
<evidence type="ECO:0000313" key="1">
    <source>
        <dbReference type="EMBL" id="WIW95463.1"/>
    </source>
</evidence>
<dbReference type="AlphaFoldDB" id="A0A9Y2B7E5"/>
<dbReference type="Proteomes" id="UP001231445">
    <property type="component" value="Chromosome"/>
</dbReference>
<dbReference type="EMBL" id="CP127221">
    <property type="protein sequence ID" value="WIW95463.1"/>
    <property type="molecule type" value="Genomic_DNA"/>
</dbReference>
<evidence type="ECO:0000313" key="2">
    <source>
        <dbReference type="Proteomes" id="UP001231445"/>
    </source>
</evidence>
<dbReference type="KEGG" id="arue:QQX03_11095"/>
<reference evidence="1 2" key="1">
    <citation type="submission" date="2023-06" db="EMBL/GenBank/DDBJ databases">
        <title>Altererythrobacter rubellus NBRC 112769 genome.</title>
        <authorList>
            <person name="Zhang K."/>
        </authorList>
    </citation>
    <scope>NUCLEOTIDE SEQUENCE [LARGE SCALE GENOMIC DNA]</scope>
    <source>
        <strain evidence="1 2">NBRC 112769</strain>
    </source>
</reference>